<proteinExistence type="predicted"/>
<sequence length="193" mass="21060">MNHPAIVGVGQPERGVPNVTNGRVRGQWADRLHEPPQVAAFEVAGDEVGNSVILAGVKRGHHVRVRQLRGQFDLAGEPPVQRLPVGGVMGDDLQCDQPVHPPVSRQVDHAHPTRPDRPRQFVLPQHRRDRGFAHVLKEANEAGAVELGEPRREFVGSKPLPAAATVGNLNGEQVVKNRECVGRRVLDESFQSG</sequence>
<dbReference type="EMBL" id="CP042425">
    <property type="protein sequence ID" value="QEL19598.1"/>
    <property type="molecule type" value="Genomic_DNA"/>
</dbReference>
<reference evidence="2" key="1">
    <citation type="submission" date="2019-08" db="EMBL/GenBank/DDBJ databases">
        <title>Limnoglobus roseus gen. nov., sp. nov., a novel freshwater planctomycete with a giant genome from the family Gemmataceae.</title>
        <authorList>
            <person name="Kulichevskaya I.S."/>
            <person name="Naumoff D.G."/>
            <person name="Miroshnikov K."/>
            <person name="Ivanova A."/>
            <person name="Philippov D.A."/>
            <person name="Hakobyan A."/>
            <person name="Rijpstra I.C."/>
            <person name="Sinninghe Damste J.S."/>
            <person name="Liesack W."/>
            <person name="Dedysh S.N."/>
        </authorList>
    </citation>
    <scope>NUCLEOTIDE SEQUENCE [LARGE SCALE GENOMIC DNA]</scope>
    <source>
        <strain evidence="2">PX52</strain>
    </source>
</reference>
<name>A0A5C1ARU7_9BACT</name>
<protein>
    <submittedName>
        <fullName evidence="1">Uncharacterized protein</fullName>
    </submittedName>
</protein>
<dbReference type="Proteomes" id="UP000324974">
    <property type="component" value="Chromosome"/>
</dbReference>
<dbReference type="KEGG" id="lrs:PX52LOC_06674"/>
<keyword evidence="2" id="KW-1185">Reference proteome</keyword>
<gene>
    <name evidence="1" type="ORF">PX52LOC_06674</name>
</gene>
<evidence type="ECO:0000313" key="1">
    <source>
        <dbReference type="EMBL" id="QEL19598.1"/>
    </source>
</evidence>
<dbReference type="AlphaFoldDB" id="A0A5C1ARU7"/>
<accession>A0A5C1ARU7</accession>
<evidence type="ECO:0000313" key="2">
    <source>
        <dbReference type="Proteomes" id="UP000324974"/>
    </source>
</evidence>
<organism evidence="1 2">
    <name type="scientific">Limnoglobus roseus</name>
    <dbReference type="NCBI Taxonomy" id="2598579"/>
    <lineage>
        <taxon>Bacteria</taxon>
        <taxon>Pseudomonadati</taxon>
        <taxon>Planctomycetota</taxon>
        <taxon>Planctomycetia</taxon>
        <taxon>Gemmatales</taxon>
        <taxon>Gemmataceae</taxon>
        <taxon>Limnoglobus</taxon>
    </lineage>
</organism>